<dbReference type="AlphaFoldDB" id="A0A392UNP3"/>
<proteinExistence type="predicted"/>
<dbReference type="Proteomes" id="UP000265520">
    <property type="component" value="Unassembled WGS sequence"/>
</dbReference>
<sequence>KVVVQKIDVQKIVSELVSQKGF</sequence>
<organism evidence="1 2">
    <name type="scientific">Trifolium medium</name>
    <dbReference type="NCBI Taxonomy" id="97028"/>
    <lineage>
        <taxon>Eukaryota</taxon>
        <taxon>Viridiplantae</taxon>
        <taxon>Streptophyta</taxon>
        <taxon>Embryophyta</taxon>
        <taxon>Tracheophyta</taxon>
        <taxon>Spermatophyta</taxon>
        <taxon>Magnoliopsida</taxon>
        <taxon>eudicotyledons</taxon>
        <taxon>Gunneridae</taxon>
        <taxon>Pentapetalae</taxon>
        <taxon>rosids</taxon>
        <taxon>fabids</taxon>
        <taxon>Fabales</taxon>
        <taxon>Fabaceae</taxon>
        <taxon>Papilionoideae</taxon>
        <taxon>50 kb inversion clade</taxon>
        <taxon>NPAAA clade</taxon>
        <taxon>Hologalegina</taxon>
        <taxon>IRL clade</taxon>
        <taxon>Trifolieae</taxon>
        <taxon>Trifolium</taxon>
    </lineage>
</organism>
<name>A0A392UNP3_9FABA</name>
<comment type="caution">
    <text evidence="1">The sequence shown here is derived from an EMBL/GenBank/DDBJ whole genome shotgun (WGS) entry which is preliminary data.</text>
</comment>
<dbReference type="EMBL" id="LXQA010850105">
    <property type="protein sequence ID" value="MCI73960.1"/>
    <property type="molecule type" value="Genomic_DNA"/>
</dbReference>
<evidence type="ECO:0000313" key="1">
    <source>
        <dbReference type="EMBL" id="MCI73960.1"/>
    </source>
</evidence>
<reference evidence="1 2" key="1">
    <citation type="journal article" date="2018" name="Front. Plant Sci.">
        <title>Red Clover (Trifolium pratense) and Zigzag Clover (T. medium) - A Picture of Genomic Similarities and Differences.</title>
        <authorList>
            <person name="Dluhosova J."/>
            <person name="Istvanek J."/>
            <person name="Nedelnik J."/>
            <person name="Repkova J."/>
        </authorList>
    </citation>
    <scope>NUCLEOTIDE SEQUENCE [LARGE SCALE GENOMIC DNA]</scope>
    <source>
        <strain evidence="2">cv. 10/8</strain>
        <tissue evidence="1">Leaf</tissue>
    </source>
</reference>
<evidence type="ECO:0000313" key="2">
    <source>
        <dbReference type="Proteomes" id="UP000265520"/>
    </source>
</evidence>
<accession>A0A392UNP3</accession>
<protein>
    <submittedName>
        <fullName evidence="1">Uncharacterized protein</fullName>
    </submittedName>
</protein>
<keyword evidence="2" id="KW-1185">Reference proteome</keyword>
<feature type="non-terminal residue" evidence="1">
    <location>
        <position position="1"/>
    </location>
</feature>